<dbReference type="AlphaFoldDB" id="A0A9X8N768"/>
<dbReference type="InterPro" id="IPR052169">
    <property type="entry name" value="CW_Biosynth-Accessory"/>
</dbReference>
<dbReference type="Gene3D" id="3.60.21.10">
    <property type="match status" value="1"/>
</dbReference>
<evidence type="ECO:0000256" key="1">
    <source>
        <dbReference type="ARBA" id="ARBA00005662"/>
    </source>
</evidence>
<sequence length="456" mass="48483">MVGGAAGRGRRFGRPRDTAGHHRTRSFSRAGDWYLSDMSALTRYAAVVLLIALAVGCGARPDDPSATPSAPSHPAHRALAPHRRAGARPPAADPARPFTLVAAGDVIPAHPEALGTAQDDAPVDGGYDFRPMLRGVAPVVGAADLALCHLEAPLGPLDGPFTGYPELQAPPQVATALKATGFDSCATASDHALDQGGEGVRRTLEALDTVGLRHTGTARDAAEATRPALLRAPGGALVAHLAYTYGTDDARPPRVAPWAVNRIAPRRILADARAARRAGADVVAVSLYWGTEYRTAPDARQRRLARVLTAARTAGRPDIDLIVGSHAHTPQPFERLHGTRAARTPDGRQTQADRRDSGTWVAYGLGDLIGGTHHDENGRMSAAARFTFTPPPTPGDRWKITKAEFVPLWWDAEAGRVINVNKAIKTGRSDLKPIRHTIRHTVLSRGARKAGLLMGR</sequence>
<evidence type="ECO:0000313" key="4">
    <source>
        <dbReference type="EMBL" id="SHN21123.1"/>
    </source>
</evidence>
<name>A0A9X8N768_9ACTN</name>
<dbReference type="PANTHER" id="PTHR33393">
    <property type="entry name" value="POLYGLUTAMINE SYNTHESIS ACCESSORY PROTEIN RV0574C-RELATED"/>
    <property type="match status" value="1"/>
</dbReference>
<evidence type="ECO:0000313" key="5">
    <source>
        <dbReference type="Proteomes" id="UP000184388"/>
    </source>
</evidence>
<feature type="compositionally biased region" description="Basic residues" evidence="2">
    <location>
        <begin position="74"/>
        <end position="86"/>
    </location>
</feature>
<feature type="region of interest" description="Disordered" evidence="2">
    <location>
        <begin position="1"/>
        <end position="24"/>
    </location>
</feature>
<protein>
    <submittedName>
        <fullName evidence="4">Poly-gamma-glutamate synthesis protein (Capsule biosynthesis protein)</fullName>
    </submittedName>
</protein>
<organism evidence="4 5">
    <name type="scientific">Streptomyces yunnanensis</name>
    <dbReference type="NCBI Taxonomy" id="156453"/>
    <lineage>
        <taxon>Bacteria</taxon>
        <taxon>Bacillati</taxon>
        <taxon>Actinomycetota</taxon>
        <taxon>Actinomycetes</taxon>
        <taxon>Kitasatosporales</taxon>
        <taxon>Streptomycetaceae</taxon>
        <taxon>Streptomyces</taxon>
    </lineage>
</organism>
<feature type="domain" description="Capsule synthesis protein CapA" evidence="3">
    <location>
        <begin position="99"/>
        <end position="372"/>
    </location>
</feature>
<gene>
    <name evidence="4" type="ORF">SAMN05216268_12422</name>
</gene>
<comment type="similarity">
    <text evidence="1">Belongs to the CapA family.</text>
</comment>
<dbReference type="SUPFAM" id="SSF56300">
    <property type="entry name" value="Metallo-dependent phosphatases"/>
    <property type="match status" value="1"/>
</dbReference>
<dbReference type="CDD" id="cd07381">
    <property type="entry name" value="MPP_CapA"/>
    <property type="match status" value="1"/>
</dbReference>
<feature type="region of interest" description="Disordered" evidence="2">
    <location>
        <begin position="61"/>
        <end position="94"/>
    </location>
</feature>
<feature type="compositionally biased region" description="Low complexity" evidence="2">
    <location>
        <begin position="64"/>
        <end position="73"/>
    </location>
</feature>
<evidence type="ECO:0000259" key="3">
    <source>
        <dbReference type="SMART" id="SM00854"/>
    </source>
</evidence>
<dbReference type="Pfam" id="PF09587">
    <property type="entry name" value="PGA_cap"/>
    <property type="match status" value="1"/>
</dbReference>
<reference evidence="5" key="1">
    <citation type="submission" date="2016-11" db="EMBL/GenBank/DDBJ databases">
        <authorList>
            <person name="Jaros S."/>
            <person name="Januszkiewicz K."/>
            <person name="Wedrychowicz H."/>
        </authorList>
    </citation>
    <scope>NUCLEOTIDE SEQUENCE [LARGE SCALE GENOMIC DNA]</scope>
    <source>
        <strain evidence="5">CGMCC 4.3555</strain>
    </source>
</reference>
<accession>A0A9X8N768</accession>
<dbReference type="Proteomes" id="UP000184388">
    <property type="component" value="Unassembled WGS sequence"/>
</dbReference>
<dbReference type="SMART" id="SM00854">
    <property type="entry name" value="PGA_cap"/>
    <property type="match status" value="1"/>
</dbReference>
<dbReference type="InterPro" id="IPR019079">
    <property type="entry name" value="Capsule_synth_CapA"/>
</dbReference>
<comment type="caution">
    <text evidence="4">The sequence shown here is derived from an EMBL/GenBank/DDBJ whole genome shotgun (WGS) entry which is preliminary data.</text>
</comment>
<evidence type="ECO:0000256" key="2">
    <source>
        <dbReference type="SAM" id="MobiDB-lite"/>
    </source>
</evidence>
<dbReference type="EMBL" id="FRBK01000024">
    <property type="protein sequence ID" value="SHN21123.1"/>
    <property type="molecule type" value="Genomic_DNA"/>
</dbReference>
<proteinExistence type="inferred from homology"/>
<dbReference type="InterPro" id="IPR029052">
    <property type="entry name" value="Metallo-depent_PP-like"/>
</dbReference>
<dbReference type="PANTHER" id="PTHR33393:SF13">
    <property type="entry name" value="PGA BIOSYNTHESIS PROTEIN CAPA"/>
    <property type="match status" value="1"/>
</dbReference>